<feature type="region of interest" description="Disordered" evidence="1">
    <location>
        <begin position="79"/>
        <end position="144"/>
    </location>
</feature>
<accession>A0ABP9J4Q8</accession>
<dbReference type="EMBL" id="BAABIW010000006">
    <property type="protein sequence ID" value="GAA5020456.1"/>
    <property type="molecule type" value="Genomic_DNA"/>
</dbReference>
<feature type="compositionally biased region" description="Polar residues" evidence="1">
    <location>
        <begin position="79"/>
        <end position="88"/>
    </location>
</feature>
<dbReference type="Proteomes" id="UP001500427">
    <property type="component" value="Unassembled WGS sequence"/>
</dbReference>
<organism evidence="3 4">
    <name type="scientific">Terrabacter aeriphilus</name>
    <dbReference type="NCBI Taxonomy" id="515662"/>
    <lineage>
        <taxon>Bacteria</taxon>
        <taxon>Bacillati</taxon>
        <taxon>Actinomycetota</taxon>
        <taxon>Actinomycetes</taxon>
        <taxon>Micrococcales</taxon>
        <taxon>Intrasporangiaceae</taxon>
        <taxon>Terrabacter</taxon>
    </lineage>
</organism>
<proteinExistence type="predicted"/>
<protein>
    <submittedName>
        <fullName evidence="3">Uncharacterized protein</fullName>
    </submittedName>
</protein>
<feature type="region of interest" description="Disordered" evidence="1">
    <location>
        <begin position="1"/>
        <end position="21"/>
    </location>
</feature>
<keyword evidence="4" id="KW-1185">Reference proteome</keyword>
<evidence type="ECO:0000256" key="2">
    <source>
        <dbReference type="SAM" id="Phobius"/>
    </source>
</evidence>
<reference evidence="4" key="1">
    <citation type="journal article" date="2019" name="Int. J. Syst. Evol. Microbiol.">
        <title>The Global Catalogue of Microorganisms (GCM) 10K type strain sequencing project: providing services to taxonomists for standard genome sequencing and annotation.</title>
        <authorList>
            <consortium name="The Broad Institute Genomics Platform"/>
            <consortium name="The Broad Institute Genome Sequencing Center for Infectious Disease"/>
            <person name="Wu L."/>
            <person name="Ma J."/>
        </authorList>
    </citation>
    <scope>NUCLEOTIDE SEQUENCE [LARGE SCALE GENOMIC DNA]</scope>
    <source>
        <strain evidence="4">JCM 17687</strain>
    </source>
</reference>
<gene>
    <name evidence="3" type="ORF">GCM10023258_09140</name>
</gene>
<evidence type="ECO:0000313" key="3">
    <source>
        <dbReference type="EMBL" id="GAA5020456.1"/>
    </source>
</evidence>
<feature type="compositionally biased region" description="Low complexity" evidence="1">
    <location>
        <begin position="89"/>
        <end position="102"/>
    </location>
</feature>
<keyword evidence="2" id="KW-0812">Transmembrane</keyword>
<dbReference type="RefSeq" id="WP_345506253.1">
    <property type="nucleotide sequence ID" value="NZ_BAABIW010000006.1"/>
</dbReference>
<evidence type="ECO:0000256" key="1">
    <source>
        <dbReference type="SAM" id="MobiDB-lite"/>
    </source>
</evidence>
<feature type="region of interest" description="Disordered" evidence="1">
    <location>
        <begin position="287"/>
        <end position="307"/>
    </location>
</feature>
<evidence type="ECO:0000313" key="4">
    <source>
        <dbReference type="Proteomes" id="UP001500427"/>
    </source>
</evidence>
<sequence length="307" mass="31617">MSDDTTRDPGGSPPAPEAGEQQLRKALATMNDLQPPRDDLFAQRALQRGRAMTSRRRSQVLGAAAVVVVAGAVGGTWVATQGDPSSMTAGSAVAEAAKGAQGTPPPDAGTGSTDDNEAVDSGGGGARQPGTTDGRGPLVAPSVPPARDLSRWFGALSTPQTTAFTAAAPTVVSRWGDVFSGAYAAEPSGARVTVAVTRHDAALEAFVRQAMPSPDDVDFVIATHSLADKQRVANEVVDERMLWRSKGIQVVGAMVDTRLDVVDVLVDGDDPQGLLAQRYGSIVRVVPGTPGNPGKLPDGSTVPPPQR</sequence>
<comment type="caution">
    <text evidence="3">The sequence shown here is derived from an EMBL/GenBank/DDBJ whole genome shotgun (WGS) entry which is preliminary data.</text>
</comment>
<feature type="transmembrane region" description="Helical" evidence="2">
    <location>
        <begin position="60"/>
        <end position="79"/>
    </location>
</feature>
<keyword evidence="2" id="KW-1133">Transmembrane helix</keyword>
<keyword evidence="2" id="KW-0472">Membrane</keyword>
<name>A0ABP9J4Q8_9MICO</name>